<evidence type="ECO:0000256" key="8">
    <source>
        <dbReference type="ARBA" id="ARBA00023239"/>
    </source>
</evidence>
<feature type="binding site" evidence="10">
    <location>
        <position position="418"/>
    </location>
    <ligand>
        <name>substrate</name>
    </ligand>
</feature>
<comment type="catalytic activity">
    <reaction evidence="1">
        <text>D-glucarate = 5-dehydro-4-deoxy-D-glucarate + H2O</text>
        <dbReference type="Rhea" id="RHEA:14573"/>
        <dbReference type="ChEBI" id="CHEBI:15377"/>
        <dbReference type="ChEBI" id="CHEBI:30612"/>
        <dbReference type="ChEBI" id="CHEBI:42819"/>
        <dbReference type="EC" id="4.2.1.40"/>
    </reaction>
</comment>
<keyword evidence="6 11" id="KW-0479">Metal-binding</keyword>
<dbReference type="EMBL" id="CP013331">
    <property type="protein sequence ID" value="ALQ40903.1"/>
    <property type="molecule type" value="Genomic_DNA"/>
</dbReference>
<dbReference type="SUPFAM" id="SSF54826">
    <property type="entry name" value="Enolase N-terminal domain-like"/>
    <property type="match status" value="1"/>
</dbReference>
<proteinExistence type="inferred from homology"/>
<keyword evidence="7 11" id="KW-0460">Magnesium</keyword>
<comment type="pathway">
    <text evidence="3">Carbohydrate acid metabolism; D-glucarate degradation; 2,5-dioxopentanoate from D-glucarate: step 1/2.</text>
</comment>
<keyword evidence="8 13" id="KW-0456">Lyase</keyword>
<feature type="binding site" evidence="10">
    <location>
        <position position="201"/>
    </location>
    <ligand>
        <name>substrate</name>
    </ligand>
</feature>
<feature type="binding site" evidence="10">
    <location>
        <position position="364"/>
    </location>
    <ligand>
        <name>substrate</name>
    </ligand>
</feature>
<feature type="binding site" evidence="11">
    <location>
        <position position="262"/>
    </location>
    <ligand>
        <name>Mg(2+)</name>
        <dbReference type="ChEBI" id="CHEBI:18420"/>
    </ligand>
</feature>
<dbReference type="SUPFAM" id="SSF51604">
    <property type="entry name" value="Enolase C-terminal domain-like"/>
    <property type="match status" value="1"/>
</dbReference>
<dbReference type="AlphaFoldDB" id="A0A0S2ZPZ1"/>
<feature type="binding site" evidence="10">
    <location>
        <position position="146"/>
    </location>
    <ligand>
        <name>substrate</name>
    </ligand>
</feature>
<name>A0A0S2ZPZ1_9FUSO</name>
<evidence type="ECO:0000256" key="1">
    <source>
        <dbReference type="ARBA" id="ARBA00001426"/>
    </source>
</evidence>
<evidence type="ECO:0000256" key="11">
    <source>
        <dbReference type="PIRSR" id="PIRSR634598-3"/>
    </source>
</evidence>
<evidence type="ECO:0000259" key="12">
    <source>
        <dbReference type="SMART" id="SM00922"/>
    </source>
</evidence>
<evidence type="ECO:0000256" key="2">
    <source>
        <dbReference type="ARBA" id="ARBA00001946"/>
    </source>
</evidence>
<dbReference type="EC" id="4.2.1.40" evidence="5"/>
<dbReference type="InterPro" id="IPR013342">
    <property type="entry name" value="Mandelate_racemase_C"/>
</dbReference>
<feature type="binding site" evidence="10">
    <location>
        <position position="99"/>
    </location>
    <ligand>
        <name>substrate</name>
    </ligand>
</feature>
<evidence type="ECO:0000256" key="6">
    <source>
        <dbReference type="ARBA" id="ARBA00022723"/>
    </source>
</evidence>
<dbReference type="InterPro" id="IPR029017">
    <property type="entry name" value="Enolase-like_N"/>
</dbReference>
<reference evidence="13 14" key="1">
    <citation type="submission" date="2015-11" db="EMBL/GenBank/DDBJ databases">
        <authorList>
            <person name="Zhang Y."/>
            <person name="Guo Z."/>
        </authorList>
    </citation>
    <scope>NUCLEOTIDE SEQUENCE [LARGE SCALE GENOMIC DNA]</scope>
    <source>
        <strain evidence="13 14">ChDC F174</strain>
    </source>
</reference>
<organism evidence="13">
    <name type="scientific">Fusobacterium hwasookii ChDC F174</name>
    <dbReference type="NCBI Taxonomy" id="1307442"/>
    <lineage>
        <taxon>Bacteria</taxon>
        <taxon>Fusobacteriati</taxon>
        <taxon>Fusobacteriota</taxon>
        <taxon>Fusobacteriia</taxon>
        <taxon>Fusobacteriales</taxon>
        <taxon>Fusobacteriaceae</taxon>
        <taxon>Fusobacterium</taxon>
    </lineage>
</organism>
<feature type="binding site" evidence="10">
    <location>
        <position position="27"/>
    </location>
    <ligand>
        <name>substrate</name>
    </ligand>
</feature>
<evidence type="ECO:0000256" key="10">
    <source>
        <dbReference type="PIRSR" id="PIRSR634598-2"/>
    </source>
</evidence>
<evidence type="ECO:0000256" key="4">
    <source>
        <dbReference type="ARBA" id="ARBA00009938"/>
    </source>
</evidence>
<feature type="binding site" evidence="10">
    <location>
        <begin position="231"/>
        <end position="233"/>
    </location>
    <ligand>
        <name>substrate</name>
    </ligand>
</feature>
<protein>
    <recommendedName>
        <fullName evidence="5">glucarate dehydratase</fullName>
        <ecNumber evidence="5">4.2.1.40</ecNumber>
    </recommendedName>
</protein>
<dbReference type="InterPro" id="IPR029065">
    <property type="entry name" value="Enolase_C-like"/>
</dbReference>
<dbReference type="Proteomes" id="UP000063275">
    <property type="component" value="Chromosome"/>
</dbReference>
<evidence type="ECO:0000256" key="5">
    <source>
        <dbReference type="ARBA" id="ARBA00011973"/>
    </source>
</evidence>
<feature type="active site" description="Proton acceptor" evidence="9">
    <location>
        <position position="335"/>
    </location>
</feature>
<gene>
    <name evidence="13" type="primary">gudD</name>
    <name evidence="13" type="ORF">RN87_10285</name>
</gene>
<dbReference type="Pfam" id="PF13378">
    <property type="entry name" value="MR_MLE_C"/>
    <property type="match status" value="1"/>
</dbReference>
<feature type="active site" description="Proton acceptor" evidence="9">
    <location>
        <position position="203"/>
    </location>
</feature>
<feature type="binding site" evidence="10">
    <location>
        <begin position="335"/>
        <end position="337"/>
    </location>
    <ligand>
        <name>substrate</name>
    </ligand>
</feature>
<dbReference type="CDD" id="cd03323">
    <property type="entry name" value="D-glucarate_dehydratase"/>
    <property type="match status" value="1"/>
</dbReference>
<dbReference type="InterPro" id="IPR036849">
    <property type="entry name" value="Enolase-like_C_sf"/>
</dbReference>
<dbReference type="GO" id="GO:0046872">
    <property type="term" value="F:metal ion binding"/>
    <property type="evidence" value="ECO:0007669"/>
    <property type="project" value="UniProtKB-KW"/>
</dbReference>
<dbReference type="PANTHER" id="PTHR48080:SF4">
    <property type="entry name" value="GLUCARATE DEHYDRATASE"/>
    <property type="match status" value="1"/>
</dbReference>
<dbReference type="PANTHER" id="PTHR48080">
    <property type="entry name" value="D-GALACTONATE DEHYDRATASE-RELATED"/>
    <property type="match status" value="1"/>
</dbReference>
<dbReference type="Gene3D" id="3.30.390.10">
    <property type="entry name" value="Enolase-like, N-terminal domain"/>
    <property type="match status" value="1"/>
</dbReference>
<feature type="domain" description="Mandelate racemase/muconate lactonizing enzyme C-terminal" evidence="12">
    <location>
        <begin position="181"/>
        <end position="281"/>
    </location>
</feature>
<evidence type="ECO:0000313" key="13">
    <source>
        <dbReference type="EMBL" id="ALQ40903.1"/>
    </source>
</evidence>
<accession>A0A0S2ZPZ1</accession>
<dbReference type="SFLD" id="SFLDF00005">
    <property type="entry name" value="glucarate_dehydratase"/>
    <property type="match status" value="1"/>
</dbReference>
<evidence type="ECO:0000256" key="3">
    <source>
        <dbReference type="ARBA" id="ARBA00005183"/>
    </source>
</evidence>
<dbReference type="RefSeq" id="WP_029493796.1">
    <property type="nucleotide sequence ID" value="NZ_ATKF01000104.1"/>
</dbReference>
<dbReference type="SFLD" id="SFLDG00055">
    <property type="entry name" value="glucarate_dehydratase"/>
    <property type="match status" value="1"/>
</dbReference>
<dbReference type="OrthoDB" id="193563at2"/>
<feature type="binding site" evidence="11">
    <location>
        <position position="285"/>
    </location>
    <ligand>
        <name>Mg(2+)</name>
        <dbReference type="ChEBI" id="CHEBI:18420"/>
    </ligand>
</feature>
<dbReference type="SFLD" id="SFLDS00001">
    <property type="entry name" value="Enolase"/>
    <property type="match status" value="1"/>
</dbReference>
<comment type="similarity">
    <text evidence="4">Belongs to the mandelate racemase/muconate lactonizing enzyme family. GlucD subfamily.</text>
</comment>
<feature type="binding site" evidence="10">
    <location>
        <position position="285"/>
    </location>
    <ligand>
        <name>substrate</name>
    </ligand>
</feature>
<dbReference type="Gene3D" id="3.20.20.120">
    <property type="entry name" value="Enolase-like C-terminal domain"/>
    <property type="match status" value="1"/>
</dbReference>
<feature type="binding site" evidence="11">
    <location>
        <position position="231"/>
    </location>
    <ligand>
        <name>Mg(2+)</name>
        <dbReference type="ChEBI" id="CHEBI:18420"/>
    </ligand>
</feature>
<evidence type="ECO:0000256" key="7">
    <source>
        <dbReference type="ARBA" id="ARBA00022842"/>
    </source>
</evidence>
<dbReference type="InterPro" id="IPR034598">
    <property type="entry name" value="GlucD-like"/>
</dbReference>
<dbReference type="KEGG" id="fhw:RN87_10285"/>
<evidence type="ECO:0000313" key="14">
    <source>
        <dbReference type="Proteomes" id="UP000063275"/>
    </source>
</evidence>
<dbReference type="SMART" id="SM00922">
    <property type="entry name" value="MR_MLE"/>
    <property type="match status" value="1"/>
</dbReference>
<dbReference type="InterPro" id="IPR034593">
    <property type="entry name" value="DgoD-like"/>
</dbReference>
<sequence>MIPVIKKMEVYPVAGLDSMELNLSGAHAPYFTRNIVILTDSNGVEGVGEVPGGEKITKALKDVEHLVIGSKISDYKQTLLKIKKWLDTNIKDDVRGLQTFDLRTGVHVVTAIEAPLLDLLGKFLEVPAAALMGDGIQREKVQFLSYLFYIGDRKKTDLPYDSEEDSDCEWYRLRNEEALTPEKIVALAKATHKKYGFVDFKLKGGVLSAKEELKAVQAIKKEFPNARVDLDPNGAWSLKEALEIKDELKEVLAYCEDPCGAENGFSGREIMAEFKRESGMPTATNMINTDWRQMCHCLALKSVDIPLADPHFWTMNGSVRVGQMCNDFGMMWGCHSNNHFDISLAMVVQCAAAIPGKMNGIDTHWIWQEGRERLTKEPMQIIDGCIELPKKGGLGIEIDREQILKAHKLYVDKKLGARNDAIGMQYLIKDWKFDNKKPCLVR</sequence>
<dbReference type="GO" id="GO:0008872">
    <property type="term" value="F:glucarate dehydratase activity"/>
    <property type="evidence" value="ECO:0007669"/>
    <property type="project" value="UniProtKB-EC"/>
</dbReference>
<comment type="cofactor">
    <cofactor evidence="2 11">
        <name>Mg(2+)</name>
        <dbReference type="ChEBI" id="CHEBI:18420"/>
    </cofactor>
</comment>
<evidence type="ECO:0000256" key="9">
    <source>
        <dbReference type="PIRSR" id="PIRSR634598-1"/>
    </source>
</evidence>